<evidence type="ECO:0000313" key="2">
    <source>
        <dbReference type="Proteomes" id="UP000323824"/>
    </source>
</evidence>
<reference evidence="1 2" key="1">
    <citation type="submission" date="2019-02" db="EMBL/GenBank/DDBJ databases">
        <authorList>
            <person name="Fomenkov A."/>
            <person name="Dubinina G."/>
            <person name="Grabovich M."/>
            <person name="Vincze T."/>
            <person name="Roberts R.J."/>
        </authorList>
    </citation>
    <scope>NUCLEOTIDE SEQUENCE [LARGE SCALE GENOMIC DNA]</scope>
    <source>
        <strain evidence="1 2">P</strain>
    </source>
</reference>
<name>A0A5C1Q9P1_9SPIO</name>
<evidence type="ECO:0000313" key="1">
    <source>
        <dbReference type="EMBL" id="QEN04187.1"/>
    </source>
</evidence>
<dbReference type="AlphaFoldDB" id="A0A5C1Q9P1"/>
<keyword evidence="2" id="KW-1185">Reference proteome</keyword>
<accession>A0A5C1Q9P1</accession>
<sequence length="185" mass="21432">MKRIVSLIVVILTINTIYCEIAINKVSMETLLEIPYGKSIRQLGKEYDYGGAEHQSITDIVITKDYFIFGDQWNNRFVKASHDLSDFIVLPNIDINTVSGFLEIKNNHLYNYDILSNSVFKYDLETNTMEFHSRSFLDGHTGLSTQKVIYWGSTIFEDLFIGEAKNNSFVVIDTKKKMRNLILYY</sequence>
<proteinExistence type="predicted"/>
<dbReference type="RefSeq" id="WP_149567438.1">
    <property type="nucleotide sequence ID" value="NZ_CP035807.1"/>
</dbReference>
<gene>
    <name evidence="1" type="ORF">EW093_05535</name>
</gene>
<dbReference type="KEGG" id="sper:EW093_05535"/>
<organism evidence="1 2">
    <name type="scientific">Thiospirochaeta perfilievii</name>
    <dbReference type="NCBI Taxonomy" id="252967"/>
    <lineage>
        <taxon>Bacteria</taxon>
        <taxon>Pseudomonadati</taxon>
        <taxon>Spirochaetota</taxon>
        <taxon>Spirochaetia</taxon>
        <taxon>Spirochaetales</taxon>
        <taxon>Spirochaetaceae</taxon>
        <taxon>Thiospirochaeta</taxon>
    </lineage>
</organism>
<reference evidence="1 2" key="2">
    <citation type="submission" date="2019-09" db="EMBL/GenBank/DDBJ databases">
        <title>Complete Genome Sequence and Methylome Analysis of free living Spirochaetas.</title>
        <authorList>
            <person name="Leshcheva N."/>
            <person name="Mikheeva N."/>
        </authorList>
    </citation>
    <scope>NUCLEOTIDE SEQUENCE [LARGE SCALE GENOMIC DNA]</scope>
    <source>
        <strain evidence="1 2">P</strain>
    </source>
</reference>
<dbReference type="EMBL" id="CP035807">
    <property type="protein sequence ID" value="QEN04187.1"/>
    <property type="molecule type" value="Genomic_DNA"/>
</dbReference>
<dbReference type="Proteomes" id="UP000323824">
    <property type="component" value="Chromosome"/>
</dbReference>
<protein>
    <submittedName>
        <fullName evidence="1">Uncharacterized protein</fullName>
    </submittedName>
</protein>